<dbReference type="Proteomes" id="UP001597145">
    <property type="component" value="Unassembled WGS sequence"/>
</dbReference>
<sequence>MTTPGHHTDTDLDPASTSTRAGYDEPDRTDTGQQSSRATEAHPNPEPTAGDTGTDTRKPLVPQQRSAAYTARWNDVKGGFVDEPRQAVAAADQLVSELLDELQELFRSQRHDIEQGLDADQTSTEDLRLALGRYRSFFDRLLSV</sequence>
<accession>A0ABW4FLW6</accession>
<proteinExistence type="predicted"/>
<evidence type="ECO:0000256" key="1">
    <source>
        <dbReference type="SAM" id="MobiDB-lite"/>
    </source>
</evidence>
<evidence type="ECO:0008006" key="4">
    <source>
        <dbReference type="Google" id="ProtNLM"/>
    </source>
</evidence>
<dbReference type="EMBL" id="JBHUCP010000014">
    <property type="protein sequence ID" value="MFD1531610.1"/>
    <property type="molecule type" value="Genomic_DNA"/>
</dbReference>
<gene>
    <name evidence="2" type="ORF">ACFSCY_19425</name>
</gene>
<evidence type="ECO:0000313" key="3">
    <source>
        <dbReference type="Proteomes" id="UP001597145"/>
    </source>
</evidence>
<organism evidence="2 3">
    <name type="scientific">Pseudonocardia aurantiaca</name>
    <dbReference type="NCBI Taxonomy" id="75290"/>
    <lineage>
        <taxon>Bacteria</taxon>
        <taxon>Bacillati</taxon>
        <taxon>Actinomycetota</taxon>
        <taxon>Actinomycetes</taxon>
        <taxon>Pseudonocardiales</taxon>
        <taxon>Pseudonocardiaceae</taxon>
        <taxon>Pseudonocardia</taxon>
    </lineage>
</organism>
<dbReference type="RefSeq" id="WP_343979586.1">
    <property type="nucleotide sequence ID" value="NZ_BAAAJG010000011.1"/>
</dbReference>
<protein>
    <recommendedName>
        <fullName evidence="4">Excreted virulence factor EspC (Type VII ESX diderm)</fullName>
    </recommendedName>
</protein>
<name>A0ABW4FLW6_9PSEU</name>
<comment type="caution">
    <text evidence="2">The sequence shown here is derived from an EMBL/GenBank/DDBJ whole genome shotgun (WGS) entry which is preliminary data.</text>
</comment>
<keyword evidence="3" id="KW-1185">Reference proteome</keyword>
<reference evidence="3" key="1">
    <citation type="journal article" date="2019" name="Int. J. Syst. Evol. Microbiol.">
        <title>The Global Catalogue of Microorganisms (GCM) 10K type strain sequencing project: providing services to taxonomists for standard genome sequencing and annotation.</title>
        <authorList>
            <consortium name="The Broad Institute Genomics Platform"/>
            <consortium name="The Broad Institute Genome Sequencing Center for Infectious Disease"/>
            <person name="Wu L."/>
            <person name="Ma J."/>
        </authorList>
    </citation>
    <scope>NUCLEOTIDE SEQUENCE [LARGE SCALE GENOMIC DNA]</scope>
    <source>
        <strain evidence="3">JCM 12165</strain>
    </source>
</reference>
<feature type="region of interest" description="Disordered" evidence="1">
    <location>
        <begin position="1"/>
        <end position="66"/>
    </location>
</feature>
<evidence type="ECO:0000313" key="2">
    <source>
        <dbReference type="EMBL" id="MFD1531610.1"/>
    </source>
</evidence>
<feature type="compositionally biased region" description="Basic and acidic residues" evidence="1">
    <location>
        <begin position="1"/>
        <end position="10"/>
    </location>
</feature>